<proteinExistence type="predicted"/>
<feature type="compositionally biased region" description="Gly residues" evidence="1">
    <location>
        <begin position="770"/>
        <end position="788"/>
    </location>
</feature>
<feature type="region of interest" description="Disordered" evidence="1">
    <location>
        <begin position="769"/>
        <end position="796"/>
    </location>
</feature>
<evidence type="ECO:0000313" key="3">
    <source>
        <dbReference type="EMBL" id="NMM95827.1"/>
    </source>
</evidence>
<keyword evidence="2" id="KW-0812">Transmembrane</keyword>
<protein>
    <submittedName>
        <fullName evidence="3">Uncharacterized protein</fullName>
    </submittedName>
</protein>
<name>A0A7Y0ESW8_9BIFI</name>
<dbReference type="RefSeq" id="WP_169079020.1">
    <property type="nucleotide sequence ID" value="NZ_JAAIIF010000006.1"/>
</dbReference>
<keyword evidence="2" id="KW-1133">Transmembrane helix</keyword>
<gene>
    <name evidence="3" type="ORF">G1C98_0563</name>
</gene>
<comment type="caution">
    <text evidence="3">The sequence shown here is derived from an EMBL/GenBank/DDBJ whole genome shotgun (WGS) entry which is preliminary data.</text>
</comment>
<dbReference type="PROSITE" id="PS50231">
    <property type="entry name" value="RICIN_B_LECTIN"/>
    <property type="match status" value="1"/>
</dbReference>
<dbReference type="AlphaFoldDB" id="A0A7Y0ESW8"/>
<accession>A0A7Y0ESW8</accession>
<evidence type="ECO:0000313" key="4">
    <source>
        <dbReference type="Proteomes" id="UP000529710"/>
    </source>
</evidence>
<evidence type="ECO:0000256" key="2">
    <source>
        <dbReference type="SAM" id="Phobius"/>
    </source>
</evidence>
<keyword evidence="4" id="KW-1185">Reference proteome</keyword>
<evidence type="ECO:0000256" key="1">
    <source>
        <dbReference type="SAM" id="MobiDB-lite"/>
    </source>
</evidence>
<feature type="transmembrane region" description="Helical" evidence="2">
    <location>
        <begin position="27"/>
        <end position="51"/>
    </location>
</feature>
<sequence length="815" mass="86288">MKNSQLWATLNKRYRARLRACVGEQGAAMLMAIMFVMVVLATSSLVLSVLFAQALPYKNNRANAQAGYAAESGLEAALSFLREAEAGGSASALLPTTIADKGAAAKDEQFTKTAGGSVLLNNVAVNAGTANASSIAYAPANMSYKVEIAYFDGDPDASGTSQITTASGLSGVKYAVAKSYGYINRYPNGRSGTEASPMRVMRAVYKFEQQTVTPPTPPTPPVPSGGGGRIGMGFYAAAPYNGRMDNQPTWKNITKPDFDTDDNPTGEVKYANGSGTSGGSDAISSSSVMNPVNQTCMLATTEVITKAETLDKMVDPSGMPQAGSMLIVIPQAHKTSSSDSTVRYTEQCKANGKYSKLNTWVYWTDNTIRPASDMSLCVTGANTDNANIGGGIAAPATLQKCGTSYGVNVAGQTDYYTNTGDDGPQQKEKRDPNSTLNQYQKWAFYNGFINAGYFNELSSVQSEAAKYDKELPESKGFSVGGVQKQKKTRFQVLEVSTSVNPGQDLRYLSGGHWASNIDDFANLQVRFLGASKWNQAADVTAWFDVAGDMENATASFGQAGEAGAATQQMVNETSGFCLSTSADGNDTYTDTCHVKSGDFNPYCYKKTLTGNPANQDSDLFATDYCTVTDHNEAAPDDHAEYEEDTSATGSGHPTKIWKSVNGAKKYFALDGDKLRLVDSEGAGTTFTRYNSKAANKNDQGTFQAEVTSSDGSKSIMCLTEIYPGDKIGGTPAYARTDGKPDIRMAACGSSTDYLDRSIKSQVWNASVQWDGGGSGGGASTGGSSGSSGSGSTTHEVSQYKGYVTSKEVGTSYTGW</sequence>
<organism evidence="3 4">
    <name type="scientific">Bifidobacterium erythrocebi</name>
    <dbReference type="NCBI Taxonomy" id="2675325"/>
    <lineage>
        <taxon>Bacteria</taxon>
        <taxon>Bacillati</taxon>
        <taxon>Actinomycetota</taxon>
        <taxon>Actinomycetes</taxon>
        <taxon>Bifidobacteriales</taxon>
        <taxon>Bifidobacteriaceae</taxon>
        <taxon>Bifidobacterium</taxon>
    </lineage>
</organism>
<reference evidence="3 4" key="1">
    <citation type="submission" date="2020-02" db="EMBL/GenBank/DDBJ databases">
        <title>Characterization of phylogenetic diversity of novel bifidobacterial species isolated in Czech ZOOs.</title>
        <authorList>
            <person name="Lugli G.A."/>
            <person name="Vera N.B."/>
            <person name="Ventura M."/>
        </authorList>
    </citation>
    <scope>NUCLEOTIDE SEQUENCE [LARGE SCALE GENOMIC DNA]</scope>
    <source>
        <strain evidence="3 4">DSM 109960</strain>
    </source>
</reference>
<feature type="region of interest" description="Disordered" evidence="1">
    <location>
        <begin position="634"/>
        <end position="653"/>
    </location>
</feature>
<dbReference type="Proteomes" id="UP000529710">
    <property type="component" value="Unassembled WGS sequence"/>
</dbReference>
<dbReference type="EMBL" id="JAAIIF010000006">
    <property type="protein sequence ID" value="NMM95827.1"/>
    <property type="molecule type" value="Genomic_DNA"/>
</dbReference>
<keyword evidence="2" id="KW-0472">Membrane</keyword>